<accession>A0AA35PR33</accession>
<dbReference type="PROSITE" id="PS51792">
    <property type="entry name" value="YIPPEE"/>
    <property type="match status" value="1"/>
</dbReference>
<comment type="similarity">
    <text evidence="1">Belongs to the yippee family.</text>
</comment>
<dbReference type="Pfam" id="PF03226">
    <property type="entry name" value="Yippee-Mis18"/>
    <property type="match status" value="1"/>
</dbReference>
<dbReference type="AlphaFoldDB" id="A0AA35PR33"/>
<evidence type="ECO:0000256" key="1">
    <source>
        <dbReference type="ARBA" id="ARBA00005613"/>
    </source>
</evidence>
<evidence type="ECO:0000256" key="2">
    <source>
        <dbReference type="ARBA" id="ARBA00022723"/>
    </source>
</evidence>
<dbReference type="InterPro" id="IPR034751">
    <property type="entry name" value="Yippee"/>
</dbReference>
<keyword evidence="3" id="KW-0862">Zinc</keyword>
<evidence type="ECO:0000256" key="4">
    <source>
        <dbReference type="SAM" id="MobiDB-lite"/>
    </source>
</evidence>
<feature type="region of interest" description="Disordered" evidence="4">
    <location>
        <begin position="46"/>
        <end position="75"/>
    </location>
</feature>
<reference evidence="6" key="1">
    <citation type="submission" date="2022-12" db="EMBL/GenBank/DDBJ databases">
        <authorList>
            <person name="Alioto T."/>
            <person name="Alioto T."/>
            <person name="Gomez Garrido J."/>
        </authorList>
    </citation>
    <scope>NUCLEOTIDE SEQUENCE</scope>
</reference>
<feature type="domain" description="Yippee" evidence="5">
    <location>
        <begin position="195"/>
        <end position="292"/>
    </location>
</feature>
<dbReference type="EMBL" id="OX395141">
    <property type="protein sequence ID" value="CAI5794798.1"/>
    <property type="molecule type" value="Genomic_DNA"/>
</dbReference>
<organism evidence="6 7">
    <name type="scientific">Podarcis lilfordi</name>
    <name type="common">Lilford's wall lizard</name>
    <dbReference type="NCBI Taxonomy" id="74358"/>
    <lineage>
        <taxon>Eukaryota</taxon>
        <taxon>Metazoa</taxon>
        <taxon>Chordata</taxon>
        <taxon>Craniata</taxon>
        <taxon>Vertebrata</taxon>
        <taxon>Euteleostomi</taxon>
        <taxon>Lepidosauria</taxon>
        <taxon>Squamata</taxon>
        <taxon>Bifurcata</taxon>
        <taxon>Unidentata</taxon>
        <taxon>Episquamata</taxon>
        <taxon>Laterata</taxon>
        <taxon>Lacertibaenia</taxon>
        <taxon>Lacertidae</taxon>
        <taxon>Podarcis</taxon>
    </lineage>
</organism>
<proteinExistence type="inferred from homology"/>
<evidence type="ECO:0000313" key="7">
    <source>
        <dbReference type="Proteomes" id="UP001178461"/>
    </source>
</evidence>
<dbReference type="GO" id="GO:0046872">
    <property type="term" value="F:metal ion binding"/>
    <property type="evidence" value="ECO:0007669"/>
    <property type="project" value="UniProtKB-KW"/>
</dbReference>
<protein>
    <submittedName>
        <fullName evidence="6">Protein yippee-like</fullName>
    </submittedName>
</protein>
<keyword evidence="7" id="KW-1185">Reference proteome</keyword>
<dbReference type="InterPro" id="IPR004910">
    <property type="entry name" value="Yippee/Mis18/Cereblon"/>
</dbReference>
<dbReference type="PANTHER" id="PTHR13848">
    <property type="entry name" value="PROTEIN YIPPEE-LIKE CG15309-RELATED"/>
    <property type="match status" value="1"/>
</dbReference>
<keyword evidence="2" id="KW-0479">Metal-binding</keyword>
<evidence type="ECO:0000313" key="6">
    <source>
        <dbReference type="EMBL" id="CAI5794798.1"/>
    </source>
</evidence>
<evidence type="ECO:0000256" key="3">
    <source>
        <dbReference type="ARBA" id="ARBA00022833"/>
    </source>
</evidence>
<dbReference type="InterPro" id="IPR039058">
    <property type="entry name" value="Yippee_fam"/>
</dbReference>
<sequence length="295" mass="31769">MLHLAAPLRRAAFGLLSSLPPPMLAGPPRLPLAAWPPSCCLRLSAPSSSELGGGQPRESNPPPLPIGPSEKRGLRPPAANRLGVARCQGAPIGWLGWPSEEQGAGPLLPFIKGRGVRRRGLEIRGAFGERGGSCRAGGGWISPGGPCSFCAPLALREAGEAPAPGRCGSEQVVDRPLRQVLFPRSRRQQFTQRSVAPMVKMTRAHLANHDELISKSFQGSQGRAYLFNSVVNVGCGPAEERVLLTGLHAVADIYCENCKTTLGWKYEHAFESSQKYKEGKYIIELAHMIKDNGWD</sequence>
<evidence type="ECO:0000259" key="5">
    <source>
        <dbReference type="PROSITE" id="PS51792"/>
    </source>
</evidence>
<gene>
    <name evidence="6" type="ORF">PODLI_1B020213</name>
</gene>
<dbReference type="Proteomes" id="UP001178461">
    <property type="component" value="Chromosome 15"/>
</dbReference>
<name>A0AA35PR33_9SAUR</name>